<organism evidence="2 3">
    <name type="scientific">Natrinema soli</name>
    <dbReference type="NCBI Taxonomy" id="1930624"/>
    <lineage>
        <taxon>Archaea</taxon>
        <taxon>Methanobacteriati</taxon>
        <taxon>Methanobacteriota</taxon>
        <taxon>Stenosarchaea group</taxon>
        <taxon>Halobacteria</taxon>
        <taxon>Halobacteriales</taxon>
        <taxon>Natrialbaceae</taxon>
        <taxon>Natrinema</taxon>
    </lineage>
</organism>
<proteinExistence type="predicted"/>
<dbReference type="InterPro" id="IPR055690">
    <property type="entry name" value="DUF7266"/>
</dbReference>
<dbReference type="Pfam" id="PF23928">
    <property type="entry name" value="DUF7266"/>
    <property type="match status" value="1"/>
</dbReference>
<dbReference type="EMBL" id="JBHSWV010000397">
    <property type="protein sequence ID" value="MFC6767581.1"/>
    <property type="molecule type" value="Genomic_DNA"/>
</dbReference>
<evidence type="ECO:0008006" key="4">
    <source>
        <dbReference type="Google" id="ProtNLM"/>
    </source>
</evidence>
<evidence type="ECO:0000313" key="3">
    <source>
        <dbReference type="Proteomes" id="UP001596383"/>
    </source>
</evidence>
<protein>
    <recommendedName>
        <fullName evidence="4">Flagellin</fullName>
    </recommendedName>
</protein>
<evidence type="ECO:0000313" key="2">
    <source>
        <dbReference type="EMBL" id="MFC6767581.1"/>
    </source>
</evidence>
<reference evidence="2 3" key="1">
    <citation type="journal article" date="2019" name="Int. J. Syst. Evol. Microbiol.">
        <title>The Global Catalogue of Microorganisms (GCM) 10K type strain sequencing project: providing services to taxonomists for standard genome sequencing and annotation.</title>
        <authorList>
            <consortium name="The Broad Institute Genomics Platform"/>
            <consortium name="The Broad Institute Genome Sequencing Center for Infectious Disease"/>
            <person name="Wu L."/>
            <person name="Ma J."/>
        </authorList>
    </citation>
    <scope>NUCLEOTIDE SEQUENCE [LARGE SCALE GENOMIC DNA]</scope>
    <source>
        <strain evidence="2 3">LMG 29247</strain>
    </source>
</reference>
<keyword evidence="3" id="KW-1185">Reference proteome</keyword>
<keyword evidence="1" id="KW-0812">Transmembrane</keyword>
<sequence length="159" mass="16833">MINPRSDGDRAVSISVTHVLTIGITTILIAMLLTSASTMLETESDHSAETSLETIGERLADEIGNVDQIADENTTVNATVNHPRRAASSRYMVELREGCTGPLLDGSTDCLKLTAHSADAVVYVPIETDAGLEGEATGGTIEIQYNRNNNGNISITEGS</sequence>
<dbReference type="AlphaFoldDB" id="A0ABD5SQT3"/>
<gene>
    <name evidence="2" type="ORF">ACFQE6_22095</name>
</gene>
<accession>A0ABD5SQT3</accession>
<keyword evidence="1" id="KW-0472">Membrane</keyword>
<name>A0ABD5SQT3_9EURY</name>
<comment type="caution">
    <text evidence="2">The sequence shown here is derived from an EMBL/GenBank/DDBJ whole genome shotgun (WGS) entry which is preliminary data.</text>
</comment>
<evidence type="ECO:0000256" key="1">
    <source>
        <dbReference type="SAM" id="Phobius"/>
    </source>
</evidence>
<dbReference type="RefSeq" id="WP_273740448.1">
    <property type="nucleotide sequence ID" value="NZ_JAQIVI010000397.1"/>
</dbReference>
<dbReference type="Proteomes" id="UP001596383">
    <property type="component" value="Unassembled WGS sequence"/>
</dbReference>
<feature type="transmembrane region" description="Helical" evidence="1">
    <location>
        <begin position="12"/>
        <end position="33"/>
    </location>
</feature>
<keyword evidence="1" id="KW-1133">Transmembrane helix</keyword>